<dbReference type="AlphaFoldDB" id="A0A6N7C424"/>
<accession>A0A6N7C424</accession>
<dbReference type="RefSeq" id="WP_160021240.1">
    <property type="nucleotide sequence ID" value="NZ_VZIZ01000007.1"/>
</dbReference>
<sequence length="263" mass="29002">MNFPTIQLNETAALKANTGGGAFFDGNSEQLVKIGRAEFVVSPNTGTTGMAFDVFNKDGQKGYFTLWFLKTNGEYIDGFYNQLQSIMAVTGVNTLTPTQANIDKWDTNAGRNVPTQMTVANELMGKYFTGLFINEFEIYNGEKKTKTQLFAAFNQKRQSLQEQKDQAAPQQIETQKERMMTYSSNSENKVDEQLKNSGGNGGYNNQTTGQPPHGGASYQRTSAPAQNNSYQNNNAPNNQTHSSTPPGPVDDDIPFAPHFDGQF</sequence>
<evidence type="ECO:0000313" key="3">
    <source>
        <dbReference type="Proteomes" id="UP000471465"/>
    </source>
</evidence>
<evidence type="ECO:0000256" key="1">
    <source>
        <dbReference type="SAM" id="MobiDB-lite"/>
    </source>
</evidence>
<feature type="compositionally biased region" description="Low complexity" evidence="1">
    <location>
        <begin position="222"/>
        <end position="239"/>
    </location>
</feature>
<evidence type="ECO:0000313" key="2">
    <source>
        <dbReference type="EMBL" id="KAF0569567.1"/>
    </source>
</evidence>
<protein>
    <submittedName>
        <fullName evidence="2">Single-stranded DNA-binding protein</fullName>
    </submittedName>
</protein>
<dbReference type="Proteomes" id="UP000471465">
    <property type="component" value="Unassembled WGS sequence"/>
</dbReference>
<keyword evidence="2" id="KW-0238">DNA-binding</keyword>
<reference evidence="2 3" key="1">
    <citation type="submission" date="2019-09" db="EMBL/GenBank/DDBJ databases">
        <title>Draft genome sequence of Psychrobacter nivimaris LAMA 639, in search for biotechnological relevant genes.</title>
        <authorList>
            <person name="Lima A.O.S."/>
            <person name="Staloch B.E.K."/>
            <person name="Freitas R.C."/>
            <person name="Niero H."/>
            <person name="Silva M.A.C."/>
        </authorList>
    </citation>
    <scope>NUCLEOTIDE SEQUENCE [LARGE SCALE GENOMIC DNA]</scope>
    <source>
        <strain evidence="2 3">LAMA 639</strain>
    </source>
</reference>
<name>A0A6N7C424_9GAMM</name>
<organism evidence="2 3">
    <name type="scientific">Psychrobacter nivimaris</name>
    <dbReference type="NCBI Taxonomy" id="281738"/>
    <lineage>
        <taxon>Bacteria</taxon>
        <taxon>Pseudomonadati</taxon>
        <taxon>Pseudomonadota</taxon>
        <taxon>Gammaproteobacteria</taxon>
        <taxon>Moraxellales</taxon>
        <taxon>Moraxellaceae</taxon>
        <taxon>Psychrobacter</taxon>
    </lineage>
</organism>
<gene>
    <name evidence="2" type="ORF">FQV37_2593</name>
</gene>
<dbReference type="EMBL" id="VZIZ01000007">
    <property type="protein sequence ID" value="KAF0569567.1"/>
    <property type="molecule type" value="Genomic_DNA"/>
</dbReference>
<keyword evidence="3" id="KW-1185">Reference proteome</keyword>
<feature type="region of interest" description="Disordered" evidence="1">
    <location>
        <begin position="178"/>
        <end position="263"/>
    </location>
</feature>
<proteinExistence type="predicted"/>
<dbReference type="GO" id="GO:0003677">
    <property type="term" value="F:DNA binding"/>
    <property type="evidence" value="ECO:0007669"/>
    <property type="project" value="UniProtKB-KW"/>
</dbReference>
<comment type="caution">
    <text evidence="2">The sequence shown here is derived from an EMBL/GenBank/DDBJ whole genome shotgun (WGS) entry which is preliminary data.</text>
</comment>